<evidence type="ECO:0000313" key="2">
    <source>
        <dbReference type="EMBL" id="SCM79938.1"/>
    </source>
</evidence>
<protein>
    <submittedName>
        <fullName evidence="2">Uncharacterized protein</fullName>
    </submittedName>
</protein>
<dbReference type="EMBL" id="FMJD01000013">
    <property type="protein sequence ID" value="SCM79938.1"/>
    <property type="molecule type" value="Genomic_DNA"/>
</dbReference>
<feature type="region of interest" description="Disordered" evidence="1">
    <location>
        <begin position="1"/>
        <end position="40"/>
    </location>
</feature>
<reference evidence="2" key="1">
    <citation type="submission" date="2016-08" db="EMBL/GenBank/DDBJ databases">
        <authorList>
            <person name="Seilhamer J.J."/>
        </authorList>
    </citation>
    <scope>NUCLEOTIDE SEQUENCE</scope>
    <source>
        <strain evidence="2">86</strain>
    </source>
</reference>
<evidence type="ECO:0000256" key="1">
    <source>
        <dbReference type="SAM" id="MobiDB-lite"/>
    </source>
</evidence>
<proteinExistence type="predicted"/>
<sequence>MVDYPSLEVEKGHGAAHRDPFDTPLAQGGSGPKGSELPSS</sequence>
<name>A0A212LQS9_9HYPH</name>
<dbReference type="AlphaFoldDB" id="A0A212LQS9"/>
<accession>A0A212LQS9</accession>
<feature type="compositionally biased region" description="Basic and acidic residues" evidence="1">
    <location>
        <begin position="8"/>
        <end position="21"/>
    </location>
</feature>
<gene>
    <name evidence="2" type="ORF">KL86PLE_90717</name>
</gene>
<organism evidence="2">
    <name type="scientific">uncultured Pleomorphomonas sp</name>
    <dbReference type="NCBI Taxonomy" id="442121"/>
    <lineage>
        <taxon>Bacteria</taxon>
        <taxon>Pseudomonadati</taxon>
        <taxon>Pseudomonadota</taxon>
        <taxon>Alphaproteobacteria</taxon>
        <taxon>Hyphomicrobiales</taxon>
        <taxon>Pleomorphomonadaceae</taxon>
        <taxon>Pleomorphomonas</taxon>
        <taxon>environmental samples</taxon>
    </lineage>
</organism>